<dbReference type="AlphaFoldDB" id="A0A3S9VYF8"/>
<reference evidence="1 2" key="1">
    <citation type="submission" date="2018-10" db="EMBL/GenBank/DDBJ databases">
        <title>Butyricimonas faecalis sp. nov., isolated from human faeces and emended description of the genus Butyricimonas.</title>
        <authorList>
            <person name="Le Roy T."/>
            <person name="Van der Smissen P."/>
            <person name="Paquot A."/>
            <person name="Delzenne N."/>
            <person name="Muccioli G."/>
            <person name="Collet J.-F."/>
            <person name="Cani P.D."/>
        </authorList>
    </citation>
    <scope>NUCLEOTIDE SEQUENCE [LARGE SCALE GENOMIC DNA]</scope>
    <source>
        <strain evidence="1 2">H184</strain>
    </source>
</reference>
<dbReference type="Proteomes" id="UP000270673">
    <property type="component" value="Chromosome"/>
</dbReference>
<gene>
    <name evidence="1" type="ORF">D8S85_19835</name>
</gene>
<name>A0A3S9VYF8_9BACT</name>
<dbReference type="KEGG" id="buy:D8S85_19835"/>
<sequence>MVRPISKSVLSRKQQIIQAENASLKLEQDKDKTSNIRFTINGTDIHQWFRQKQQEFLLFTGIKLQERQERRGIKL</sequence>
<evidence type="ECO:0000313" key="1">
    <source>
        <dbReference type="EMBL" id="AZS31576.1"/>
    </source>
</evidence>
<proteinExistence type="predicted"/>
<dbReference type="EMBL" id="CP032819">
    <property type="protein sequence ID" value="AZS31576.1"/>
    <property type="molecule type" value="Genomic_DNA"/>
</dbReference>
<organism evidence="1 2">
    <name type="scientific">Butyricimonas faecalis</name>
    <dbReference type="NCBI Taxonomy" id="2093856"/>
    <lineage>
        <taxon>Bacteria</taxon>
        <taxon>Pseudomonadati</taxon>
        <taxon>Bacteroidota</taxon>
        <taxon>Bacteroidia</taxon>
        <taxon>Bacteroidales</taxon>
        <taxon>Odoribacteraceae</taxon>
        <taxon>Butyricimonas</taxon>
    </lineage>
</organism>
<protein>
    <recommendedName>
        <fullName evidence="3">Mobilization protein</fullName>
    </recommendedName>
</protein>
<evidence type="ECO:0008006" key="3">
    <source>
        <dbReference type="Google" id="ProtNLM"/>
    </source>
</evidence>
<keyword evidence="2" id="KW-1185">Reference proteome</keyword>
<accession>A0A3S9VYF8</accession>
<evidence type="ECO:0000313" key="2">
    <source>
        <dbReference type="Proteomes" id="UP000270673"/>
    </source>
</evidence>